<dbReference type="Proteomes" id="UP000036013">
    <property type="component" value="Unassembled WGS sequence"/>
</dbReference>
<dbReference type="AlphaFoldDB" id="A0A837LE84"/>
<organism evidence="1 2">
    <name type="scientific">Enterobacter roggenkampii</name>
    <dbReference type="NCBI Taxonomy" id="1812935"/>
    <lineage>
        <taxon>Bacteria</taxon>
        <taxon>Pseudomonadati</taxon>
        <taxon>Pseudomonadota</taxon>
        <taxon>Gammaproteobacteria</taxon>
        <taxon>Enterobacterales</taxon>
        <taxon>Enterobacteriaceae</taxon>
        <taxon>Enterobacter</taxon>
        <taxon>Enterobacter cloacae complex</taxon>
    </lineage>
</organism>
<evidence type="ECO:0000313" key="2">
    <source>
        <dbReference type="Proteomes" id="UP000036013"/>
    </source>
</evidence>
<comment type="caution">
    <text evidence="1">The sequence shown here is derived from an EMBL/GenBank/DDBJ whole genome shotgun (WGS) entry which is preliminary data.</text>
</comment>
<accession>A0A837LE84</accession>
<dbReference type="RefSeq" id="WP_047748399.1">
    <property type="nucleotide sequence ID" value="NZ_CP128629.1"/>
</dbReference>
<protein>
    <submittedName>
        <fullName evidence="1">Uncharacterized protein</fullName>
    </submittedName>
</protein>
<proteinExistence type="predicted"/>
<dbReference type="EMBL" id="LEDI01000041">
    <property type="protein sequence ID" value="KLQ00664.1"/>
    <property type="molecule type" value="Genomic_DNA"/>
</dbReference>
<name>A0A837LE84_9ENTR</name>
<reference evidence="1 2" key="1">
    <citation type="submission" date="2015-06" db="EMBL/GenBank/DDBJ databases">
        <authorList>
            <person name="Adams M."/>
            <person name="Sutton G."/>
            <person name="Nelson K."/>
            <person name="Bonomo R."/>
            <person name="McCorrison J."/>
            <person name="Sanka R."/>
            <person name="Brinkac L."/>
            <person name="Nierman W."/>
        </authorList>
    </citation>
    <scope>NUCLEOTIDE SEQUENCE [LARGE SCALE GENOMIC DNA]</scope>
    <source>
        <strain evidence="1 2">GN02692</strain>
    </source>
</reference>
<evidence type="ECO:0000313" key="1">
    <source>
        <dbReference type="EMBL" id="KLQ00664.1"/>
    </source>
</evidence>
<sequence length="131" mass="14682">MLTDQQKTDVRRYAGYPMIGSTPTDASRDFAYGWVSPGVWETLYSRLNSMSASEESVLINTYLNKLAVLETAITDASDNLDTDIAAIWTHNKNEVSDRMNLFNKWRRQMCSFIGIPPGPWLGKGGCQVVRG</sequence>
<gene>
    <name evidence="1" type="ORF">ABF77_16110</name>
</gene>